<dbReference type="EMBL" id="JBEAFC010000002">
    <property type="protein sequence ID" value="KAL1565768.1"/>
    <property type="molecule type" value="Genomic_DNA"/>
</dbReference>
<evidence type="ECO:0000313" key="2">
    <source>
        <dbReference type="Proteomes" id="UP001567538"/>
    </source>
</evidence>
<dbReference type="Proteomes" id="UP001567538">
    <property type="component" value="Unassembled WGS sequence"/>
</dbReference>
<dbReference type="AlphaFoldDB" id="A0ABD1IAM4"/>
<organism evidence="1 2">
    <name type="scientific">Salvia divinorum</name>
    <name type="common">Maria pastora</name>
    <name type="synonym">Diviner's sage</name>
    <dbReference type="NCBI Taxonomy" id="28513"/>
    <lineage>
        <taxon>Eukaryota</taxon>
        <taxon>Viridiplantae</taxon>
        <taxon>Streptophyta</taxon>
        <taxon>Embryophyta</taxon>
        <taxon>Tracheophyta</taxon>
        <taxon>Spermatophyta</taxon>
        <taxon>Magnoliopsida</taxon>
        <taxon>eudicotyledons</taxon>
        <taxon>Gunneridae</taxon>
        <taxon>Pentapetalae</taxon>
        <taxon>asterids</taxon>
        <taxon>lamiids</taxon>
        <taxon>Lamiales</taxon>
        <taxon>Lamiaceae</taxon>
        <taxon>Nepetoideae</taxon>
        <taxon>Mentheae</taxon>
        <taxon>Salviinae</taxon>
        <taxon>Salvia</taxon>
        <taxon>Salvia subgen. Calosphace</taxon>
    </lineage>
</organism>
<evidence type="ECO:0008006" key="3">
    <source>
        <dbReference type="Google" id="ProtNLM"/>
    </source>
</evidence>
<comment type="caution">
    <text evidence="1">The sequence shown here is derived from an EMBL/GenBank/DDBJ whole genome shotgun (WGS) entry which is preliminary data.</text>
</comment>
<name>A0ABD1IAM4_SALDI</name>
<protein>
    <recommendedName>
        <fullName evidence="3">F-box protein</fullName>
    </recommendedName>
</protein>
<proteinExistence type="predicted"/>
<keyword evidence="2" id="KW-1185">Reference proteome</keyword>
<gene>
    <name evidence="1" type="ORF">AAHA92_01453</name>
</gene>
<reference evidence="1 2" key="1">
    <citation type="submission" date="2024-06" db="EMBL/GenBank/DDBJ databases">
        <title>A chromosome level genome sequence of Diviner's sage (Salvia divinorum).</title>
        <authorList>
            <person name="Ford S.A."/>
            <person name="Ro D.-K."/>
            <person name="Ness R.W."/>
            <person name="Phillips M.A."/>
        </authorList>
    </citation>
    <scope>NUCLEOTIDE SEQUENCE [LARGE SCALE GENOMIC DNA]</scope>
    <source>
        <strain evidence="1">SAF-2024a</strain>
        <tissue evidence="1">Leaf</tissue>
    </source>
</reference>
<accession>A0ABD1IAM4</accession>
<sequence length="286" mass="33131">MSSRRYEELRALDHQLELLQIQKELIMEMENQEETRVLDSLPRHYEGEAIHPHSSPVTRWQDIHLRGTSEQQGWAELYDPDKGEFHCKNLRGPVGCPGSKSCFQWTDQVVMVYYDHWVYGEESFKSCKPSLLTYNIANNSWHKFVDNLPPPLYDYMGRRNLVYVGGDILFIIDSACFWFVYDLSSKKQVGEVCVNARPRGANVPVVEAFYAGDKDVKTTSWVFYIFMYAPGNNCCELEYAKVGIIQGKGGDYFSTLRRRGVLKIGRFDDIYIFAETDKKGKEKLIE</sequence>
<evidence type="ECO:0000313" key="1">
    <source>
        <dbReference type="EMBL" id="KAL1565768.1"/>
    </source>
</evidence>